<gene>
    <name evidence="2" type="ORF">QNH24_07875</name>
</gene>
<dbReference type="Proteomes" id="UP001178322">
    <property type="component" value="Chromosome"/>
</dbReference>
<reference evidence="2" key="1">
    <citation type="submission" date="2023-05" db="EMBL/GenBank/DDBJ databases">
        <title>Comparative genomics of Bacillaceae isolates and their secondary metabolite potential.</title>
        <authorList>
            <person name="Song L."/>
            <person name="Nielsen L.J."/>
            <person name="Mohite O."/>
            <person name="Xu X."/>
            <person name="Weber T."/>
            <person name="Kovacs A.T."/>
        </authorList>
    </citation>
    <scope>NUCLEOTIDE SEQUENCE</scope>
    <source>
        <strain evidence="2">LY1</strain>
    </source>
</reference>
<proteinExistence type="predicted"/>
<dbReference type="EMBL" id="CP126101">
    <property type="protein sequence ID" value="WHY53152.1"/>
    <property type="molecule type" value="Genomic_DNA"/>
</dbReference>
<evidence type="ECO:0000256" key="1">
    <source>
        <dbReference type="SAM" id="SignalP"/>
    </source>
</evidence>
<evidence type="ECO:0000313" key="2">
    <source>
        <dbReference type="EMBL" id="WHY53152.1"/>
    </source>
</evidence>
<accession>A0AAX3X358</accession>
<name>A0AAX3X358_9BACI</name>
<keyword evidence="1" id="KW-0732">Signal</keyword>
<evidence type="ECO:0000313" key="3">
    <source>
        <dbReference type="Proteomes" id="UP001178322"/>
    </source>
</evidence>
<organism evidence="2 3">
    <name type="scientific">Lysinibacillus pakistanensis</name>
    <dbReference type="NCBI Taxonomy" id="759811"/>
    <lineage>
        <taxon>Bacteria</taxon>
        <taxon>Bacillati</taxon>
        <taxon>Bacillota</taxon>
        <taxon>Bacilli</taxon>
        <taxon>Bacillales</taxon>
        <taxon>Bacillaceae</taxon>
        <taxon>Lysinibacillus</taxon>
    </lineage>
</organism>
<feature type="chain" id="PRO_5043813939" description="Lipoprotein" evidence="1">
    <location>
        <begin position="24"/>
        <end position="263"/>
    </location>
</feature>
<dbReference type="AlphaFoldDB" id="A0AAX3X358"/>
<dbReference type="RefSeq" id="WP_283871523.1">
    <property type="nucleotide sequence ID" value="NZ_CP126101.1"/>
</dbReference>
<feature type="signal peptide" evidence="1">
    <location>
        <begin position="1"/>
        <end position="23"/>
    </location>
</feature>
<evidence type="ECO:0008006" key="4">
    <source>
        <dbReference type="Google" id="ProtNLM"/>
    </source>
</evidence>
<sequence>MKKLSAIIMVLATAILLVGCVTPEDEKRAKVVPDVDQLAAVQRAVDEYREATGGLVPIKNSELDTDIYIKYLIDFEKLMPKYLAQIPGNAYEKGGIFQYIIWDPENKAQVKLVDLNAAERIREINIRKLSTQYLPIKGNTADNVFQIDFEKLGYKKDVTVKSPYSGAELPLFMTGDGEMHVDYSIDLGQLLKEDNPDVKPGEDIRQLLIDKYPVVPAYSVPYTVDENGEPTYFMEAYDSDAKKAREKAIEKAKKEAESQTNKK</sequence>
<protein>
    <recommendedName>
        <fullName evidence="4">Lipoprotein</fullName>
    </recommendedName>
</protein>
<dbReference type="PROSITE" id="PS51257">
    <property type="entry name" value="PROKAR_LIPOPROTEIN"/>
    <property type="match status" value="1"/>
</dbReference>